<feature type="chain" id="PRO_5014162536" evidence="2">
    <location>
        <begin position="20"/>
        <end position="154"/>
    </location>
</feature>
<proteinExistence type="predicted"/>
<evidence type="ECO:0000313" key="4">
    <source>
        <dbReference type="Proteomes" id="UP000233551"/>
    </source>
</evidence>
<protein>
    <submittedName>
        <fullName evidence="3">Uncharacterized protein</fullName>
    </submittedName>
</protein>
<feature type="region of interest" description="Disordered" evidence="1">
    <location>
        <begin position="44"/>
        <end position="64"/>
    </location>
</feature>
<gene>
    <name evidence="3" type="ORF">CRG98_014744</name>
</gene>
<organism evidence="3 4">
    <name type="scientific">Punica granatum</name>
    <name type="common">Pomegranate</name>
    <dbReference type="NCBI Taxonomy" id="22663"/>
    <lineage>
        <taxon>Eukaryota</taxon>
        <taxon>Viridiplantae</taxon>
        <taxon>Streptophyta</taxon>
        <taxon>Embryophyta</taxon>
        <taxon>Tracheophyta</taxon>
        <taxon>Spermatophyta</taxon>
        <taxon>Magnoliopsida</taxon>
        <taxon>eudicotyledons</taxon>
        <taxon>Gunneridae</taxon>
        <taxon>Pentapetalae</taxon>
        <taxon>rosids</taxon>
        <taxon>malvids</taxon>
        <taxon>Myrtales</taxon>
        <taxon>Lythraceae</taxon>
        <taxon>Punica</taxon>
    </lineage>
</organism>
<evidence type="ECO:0000256" key="1">
    <source>
        <dbReference type="SAM" id="MobiDB-lite"/>
    </source>
</evidence>
<sequence length="154" mass="17429">MWDLLSFNIISTAVLLIMTDFPPNPEDGEQWLPSDVFHEIESGEDAEVVSPKSNSSTHYDTASDEISVDDQFDHVGVDDPKGETAKSSKKFEKFISRTPRYRQIITLRIEINLYYSGGLISILIRGLTRGVLLTVFGHIRLDVVFVCTYTWLSI</sequence>
<dbReference type="Proteomes" id="UP000233551">
    <property type="component" value="Unassembled WGS sequence"/>
</dbReference>
<feature type="compositionally biased region" description="Polar residues" evidence="1">
    <location>
        <begin position="51"/>
        <end position="60"/>
    </location>
</feature>
<reference evidence="3 4" key="1">
    <citation type="submission" date="2017-11" db="EMBL/GenBank/DDBJ databases">
        <title>De-novo sequencing of pomegranate (Punica granatum L.) genome.</title>
        <authorList>
            <person name="Akparov Z."/>
            <person name="Amiraslanov A."/>
            <person name="Hajiyeva S."/>
            <person name="Abbasov M."/>
            <person name="Kaur K."/>
            <person name="Hamwieh A."/>
            <person name="Solovyev V."/>
            <person name="Salamov A."/>
            <person name="Braich B."/>
            <person name="Kosarev P."/>
            <person name="Mahmoud A."/>
            <person name="Hajiyev E."/>
            <person name="Babayeva S."/>
            <person name="Izzatullayeva V."/>
            <person name="Mammadov A."/>
            <person name="Mammadov A."/>
            <person name="Sharifova S."/>
            <person name="Ojaghi J."/>
            <person name="Eynullazada K."/>
            <person name="Bayramov B."/>
            <person name="Abdulazimova A."/>
            <person name="Shahmuradov I."/>
        </authorList>
    </citation>
    <scope>NUCLEOTIDE SEQUENCE [LARGE SCALE GENOMIC DNA]</scope>
    <source>
        <strain evidence="4">cv. AG2017</strain>
        <tissue evidence="3">Leaf</tissue>
    </source>
</reference>
<accession>A0A2I0K8H1</accession>
<name>A0A2I0K8H1_PUNGR</name>
<feature type="signal peptide" evidence="2">
    <location>
        <begin position="1"/>
        <end position="19"/>
    </location>
</feature>
<evidence type="ECO:0000256" key="2">
    <source>
        <dbReference type="SAM" id="SignalP"/>
    </source>
</evidence>
<dbReference type="AlphaFoldDB" id="A0A2I0K8H1"/>
<evidence type="ECO:0000313" key="3">
    <source>
        <dbReference type="EMBL" id="PKI64829.1"/>
    </source>
</evidence>
<comment type="caution">
    <text evidence="3">The sequence shown here is derived from an EMBL/GenBank/DDBJ whole genome shotgun (WGS) entry which is preliminary data.</text>
</comment>
<keyword evidence="2" id="KW-0732">Signal</keyword>
<dbReference type="EMBL" id="PGOL01000791">
    <property type="protein sequence ID" value="PKI64829.1"/>
    <property type="molecule type" value="Genomic_DNA"/>
</dbReference>
<keyword evidence="4" id="KW-1185">Reference proteome</keyword>